<dbReference type="AlphaFoldDB" id="A0AA39HQI7"/>
<proteinExistence type="predicted"/>
<evidence type="ECO:0000313" key="2">
    <source>
        <dbReference type="Proteomes" id="UP001175271"/>
    </source>
</evidence>
<organism evidence="1 2">
    <name type="scientific">Steinernema hermaphroditum</name>
    <dbReference type="NCBI Taxonomy" id="289476"/>
    <lineage>
        <taxon>Eukaryota</taxon>
        <taxon>Metazoa</taxon>
        <taxon>Ecdysozoa</taxon>
        <taxon>Nematoda</taxon>
        <taxon>Chromadorea</taxon>
        <taxon>Rhabditida</taxon>
        <taxon>Tylenchina</taxon>
        <taxon>Panagrolaimomorpha</taxon>
        <taxon>Strongyloidoidea</taxon>
        <taxon>Steinernematidae</taxon>
        <taxon>Steinernema</taxon>
    </lineage>
</organism>
<comment type="caution">
    <text evidence="1">The sequence shown here is derived from an EMBL/GenBank/DDBJ whole genome shotgun (WGS) entry which is preliminary data.</text>
</comment>
<gene>
    <name evidence="1" type="ORF">QR680_004555</name>
</gene>
<dbReference type="Proteomes" id="UP001175271">
    <property type="component" value="Unassembled WGS sequence"/>
</dbReference>
<dbReference type="EMBL" id="JAUCMV010000003">
    <property type="protein sequence ID" value="KAK0409466.1"/>
    <property type="molecule type" value="Genomic_DNA"/>
</dbReference>
<protein>
    <submittedName>
        <fullName evidence="1">Uncharacterized protein</fullName>
    </submittedName>
</protein>
<name>A0AA39HQI7_9BILA</name>
<evidence type="ECO:0000313" key="1">
    <source>
        <dbReference type="EMBL" id="KAK0409466.1"/>
    </source>
</evidence>
<sequence length="299" mass="34014">MAFAPPSHDLTAQKPKISDSPLSIISKFANVVSNHLETLTRSVGLQHLDVFIINGCIGVEYVNERNGLVVCSQQRHLVGLKPKCFRIHGQTSAEYGYVHAVRSEINSDCLGEVRKIAHQAKSLEISILDDNTDPGPLLAGFPVNFSHLSVATLCEKSDTLVRFTERVADFDGLRFLNFIGQLKGSIQSLDKMLLKLIELGRWEEIFVQVDGAIKEEVIFLERVVRWWKKSAPLKERELVVSFKCNLFEIDFIKNLPQGVIANEKVHESRRYFYMTHPKDHLKEARFSKDKEGMLYVQFT</sequence>
<accession>A0AA39HQI7</accession>
<reference evidence="1" key="1">
    <citation type="submission" date="2023-06" db="EMBL/GenBank/DDBJ databases">
        <title>Genomic analysis of the entomopathogenic nematode Steinernema hermaphroditum.</title>
        <authorList>
            <person name="Schwarz E.M."/>
            <person name="Heppert J.K."/>
            <person name="Baniya A."/>
            <person name="Schwartz H.T."/>
            <person name="Tan C.-H."/>
            <person name="Antoshechkin I."/>
            <person name="Sternberg P.W."/>
            <person name="Goodrich-Blair H."/>
            <person name="Dillman A.R."/>
        </authorList>
    </citation>
    <scope>NUCLEOTIDE SEQUENCE</scope>
    <source>
        <strain evidence="1">PS9179</strain>
        <tissue evidence="1">Whole animal</tissue>
    </source>
</reference>
<keyword evidence="2" id="KW-1185">Reference proteome</keyword>